<evidence type="ECO:0000313" key="2">
    <source>
        <dbReference type="EMBL" id="KAK1524418.1"/>
    </source>
</evidence>
<dbReference type="EMBL" id="MOOE01000009">
    <property type="protein sequence ID" value="KAK1524418.1"/>
    <property type="molecule type" value="Genomic_DNA"/>
</dbReference>
<feature type="region of interest" description="Disordered" evidence="1">
    <location>
        <begin position="1"/>
        <end position="69"/>
    </location>
</feature>
<feature type="compositionally biased region" description="Basic and acidic residues" evidence="1">
    <location>
        <begin position="95"/>
        <end position="113"/>
    </location>
</feature>
<comment type="caution">
    <text evidence="2">The sequence shown here is derived from an EMBL/GenBank/DDBJ whole genome shotgun (WGS) entry which is preliminary data.</text>
</comment>
<protein>
    <submittedName>
        <fullName evidence="2">Uncharacterized protein</fullName>
    </submittedName>
</protein>
<dbReference type="RefSeq" id="XP_060312363.1">
    <property type="nucleotide sequence ID" value="XM_060457663.1"/>
</dbReference>
<dbReference type="Proteomes" id="UP001240678">
    <property type="component" value="Unassembled WGS sequence"/>
</dbReference>
<accession>A0AAI9YUF3</accession>
<feature type="region of interest" description="Disordered" evidence="1">
    <location>
        <begin position="95"/>
        <end position="165"/>
    </location>
</feature>
<name>A0AAI9YUF3_9PEZI</name>
<gene>
    <name evidence="2" type="ORF">CCOS01_09505</name>
</gene>
<evidence type="ECO:0000313" key="3">
    <source>
        <dbReference type="Proteomes" id="UP001240678"/>
    </source>
</evidence>
<evidence type="ECO:0000256" key="1">
    <source>
        <dbReference type="SAM" id="MobiDB-lite"/>
    </source>
</evidence>
<dbReference type="GeneID" id="85341210"/>
<reference evidence="2 3" key="1">
    <citation type="submission" date="2016-10" db="EMBL/GenBank/DDBJ databases">
        <title>The genome sequence of Colletotrichum fioriniae PJ7.</title>
        <authorList>
            <person name="Baroncelli R."/>
        </authorList>
    </citation>
    <scope>NUCLEOTIDE SEQUENCE [LARGE SCALE GENOMIC DNA]</scope>
    <source>
        <strain evidence="2 3">IMI 309622</strain>
    </source>
</reference>
<organism evidence="2 3">
    <name type="scientific">Colletotrichum costaricense</name>
    <dbReference type="NCBI Taxonomy" id="1209916"/>
    <lineage>
        <taxon>Eukaryota</taxon>
        <taxon>Fungi</taxon>
        <taxon>Dikarya</taxon>
        <taxon>Ascomycota</taxon>
        <taxon>Pezizomycotina</taxon>
        <taxon>Sordariomycetes</taxon>
        <taxon>Hypocreomycetidae</taxon>
        <taxon>Glomerellales</taxon>
        <taxon>Glomerellaceae</taxon>
        <taxon>Colletotrichum</taxon>
        <taxon>Colletotrichum acutatum species complex</taxon>
    </lineage>
</organism>
<dbReference type="AlphaFoldDB" id="A0AAI9YUF3"/>
<proteinExistence type="predicted"/>
<keyword evidence="3" id="KW-1185">Reference proteome</keyword>
<sequence>MASNGTSADPTAPHEMGPENNNQPGPATGSSTGTTHDNPAAPAHQGISQADNAGDMEEKEMKKIQNLHAKIQEERKAQIEEKKREEAIYQAEQAEKERLQKEAQAQKDREQKARLQRAIQATPEEREAYETSLEYAETSRRSERRRAKTLSSINGYLERHGKKRR</sequence>